<dbReference type="InterPro" id="IPR004104">
    <property type="entry name" value="Gfo/Idh/MocA-like_OxRdtase_C"/>
</dbReference>
<evidence type="ECO:0000313" key="6">
    <source>
        <dbReference type="Proteomes" id="UP000031408"/>
    </source>
</evidence>
<dbReference type="Gene3D" id="3.40.50.720">
    <property type="entry name" value="NAD(P)-binding Rossmann-like Domain"/>
    <property type="match status" value="1"/>
</dbReference>
<dbReference type="STRING" id="1349421.OI18_08375"/>
<organism evidence="5 6">
    <name type="scientific">Flavihumibacter solisilvae</name>
    <dbReference type="NCBI Taxonomy" id="1349421"/>
    <lineage>
        <taxon>Bacteria</taxon>
        <taxon>Pseudomonadati</taxon>
        <taxon>Bacteroidota</taxon>
        <taxon>Chitinophagia</taxon>
        <taxon>Chitinophagales</taxon>
        <taxon>Chitinophagaceae</taxon>
        <taxon>Flavihumibacter</taxon>
    </lineage>
</organism>
<dbReference type="EMBL" id="JSVC01000009">
    <property type="protein sequence ID" value="KIC94913.1"/>
    <property type="molecule type" value="Genomic_DNA"/>
</dbReference>
<evidence type="ECO:0000259" key="3">
    <source>
        <dbReference type="Pfam" id="PF01408"/>
    </source>
</evidence>
<dbReference type="SUPFAM" id="SSF51735">
    <property type="entry name" value="NAD(P)-binding Rossmann-fold domains"/>
    <property type="match status" value="1"/>
</dbReference>
<dbReference type="PANTHER" id="PTHR43708:SF5">
    <property type="entry name" value="CONSERVED EXPRESSED OXIDOREDUCTASE (EUROFUNG)-RELATED"/>
    <property type="match status" value="1"/>
</dbReference>
<dbReference type="NCBIfam" id="NF008607">
    <property type="entry name" value="PRK11579.1"/>
    <property type="match status" value="1"/>
</dbReference>
<protein>
    <submittedName>
        <fullName evidence="5">Oxidoreductase</fullName>
    </submittedName>
</protein>
<evidence type="ECO:0000256" key="1">
    <source>
        <dbReference type="ARBA" id="ARBA00010928"/>
    </source>
</evidence>
<feature type="domain" description="Gfo/Idh/MocA-like oxidoreductase C-terminal" evidence="4">
    <location>
        <begin position="139"/>
        <end position="353"/>
    </location>
</feature>
<name>A0A0C1LHQ9_9BACT</name>
<dbReference type="RefSeq" id="WP_039138935.1">
    <property type="nucleotide sequence ID" value="NZ_JSVC01000009.1"/>
</dbReference>
<evidence type="ECO:0000256" key="2">
    <source>
        <dbReference type="ARBA" id="ARBA00023002"/>
    </source>
</evidence>
<dbReference type="GO" id="GO:0016491">
    <property type="term" value="F:oxidoreductase activity"/>
    <property type="evidence" value="ECO:0007669"/>
    <property type="project" value="UniProtKB-KW"/>
</dbReference>
<evidence type="ECO:0000313" key="5">
    <source>
        <dbReference type="EMBL" id="KIC94913.1"/>
    </source>
</evidence>
<dbReference type="GO" id="GO:0000166">
    <property type="term" value="F:nucleotide binding"/>
    <property type="evidence" value="ECO:0007669"/>
    <property type="project" value="InterPro"/>
</dbReference>
<evidence type="ECO:0000259" key="4">
    <source>
        <dbReference type="Pfam" id="PF02894"/>
    </source>
</evidence>
<comment type="similarity">
    <text evidence="1">Belongs to the Gfo/Idh/MocA family.</text>
</comment>
<reference evidence="5 6" key="1">
    <citation type="submission" date="2014-11" db="EMBL/GenBank/DDBJ databases">
        <title>Genome sequence of Flavihumibacter solisilvae 3-3.</title>
        <authorList>
            <person name="Zhou G."/>
            <person name="Li M."/>
            <person name="Wang G."/>
        </authorList>
    </citation>
    <scope>NUCLEOTIDE SEQUENCE [LARGE SCALE GENOMIC DNA]</scope>
    <source>
        <strain evidence="5 6">3-3</strain>
    </source>
</reference>
<accession>A0A0C1LHQ9</accession>
<dbReference type="Pfam" id="PF02894">
    <property type="entry name" value="GFO_IDH_MocA_C"/>
    <property type="match status" value="1"/>
</dbReference>
<dbReference type="OrthoDB" id="9815825at2"/>
<dbReference type="AlphaFoldDB" id="A0A0C1LHQ9"/>
<dbReference type="InterPro" id="IPR000683">
    <property type="entry name" value="Gfo/Idh/MocA-like_OxRdtase_N"/>
</dbReference>
<dbReference type="Proteomes" id="UP000031408">
    <property type="component" value="Unassembled WGS sequence"/>
</dbReference>
<keyword evidence="2" id="KW-0560">Oxidoreductase</keyword>
<sequence length="353" mass="39490">MDVKTINVGMIGFGIAGKVFHAPFIENTEGMHLAKISTANRESAAYAHSHYPEAEVVRDAHEIIDDPAIDLVIVGTPNTAHFPLTKECLMAGKHVIVEKPFTINTGEADVLIDLARKKNLVLTIHHNRRFDSDFRTIQKVISSGLLGRLVEYEVHYDRYRPMLKANAWREENLPGSGILYDLGSHLIDQVLVLFGKPDEVRADIRIQREGAKAIDNFDVILYYPGLKVILKAGMLVRDPGPHFLLCGDLGTFTKYGMDVQENALKAGQMPKGSPDWGKEPEEMWGKIKTEHKGLQFSGIVESEAGNYTDYFINVRDAIWGTAELIVKAEQARDTIQIIELAMQSSREKRAVQL</sequence>
<dbReference type="PANTHER" id="PTHR43708">
    <property type="entry name" value="CONSERVED EXPRESSED OXIDOREDUCTASE (EUROFUNG)"/>
    <property type="match status" value="1"/>
</dbReference>
<proteinExistence type="inferred from homology"/>
<keyword evidence="6" id="KW-1185">Reference proteome</keyword>
<dbReference type="Gene3D" id="3.30.360.10">
    <property type="entry name" value="Dihydrodipicolinate Reductase, domain 2"/>
    <property type="match status" value="1"/>
</dbReference>
<dbReference type="InterPro" id="IPR051317">
    <property type="entry name" value="Gfo/Idh/MocA_oxidoreduct"/>
</dbReference>
<gene>
    <name evidence="5" type="ORF">OI18_08375</name>
</gene>
<dbReference type="Pfam" id="PF01408">
    <property type="entry name" value="GFO_IDH_MocA"/>
    <property type="match status" value="1"/>
</dbReference>
<dbReference type="InterPro" id="IPR036291">
    <property type="entry name" value="NAD(P)-bd_dom_sf"/>
</dbReference>
<feature type="domain" description="Gfo/Idh/MocA-like oxidoreductase N-terminal" evidence="3">
    <location>
        <begin position="6"/>
        <end position="125"/>
    </location>
</feature>
<dbReference type="SUPFAM" id="SSF55347">
    <property type="entry name" value="Glyceraldehyde-3-phosphate dehydrogenase-like, C-terminal domain"/>
    <property type="match status" value="1"/>
</dbReference>
<comment type="caution">
    <text evidence="5">The sequence shown here is derived from an EMBL/GenBank/DDBJ whole genome shotgun (WGS) entry which is preliminary data.</text>
</comment>